<sequence>MIYIDNFELMRDRDYRLKPKLSIFSAGIFRALPLQSNLENTVGILRMADWSGVDHEDLKSINIISKSKEEPSLAPGTCKTVTPRINSQRIIVLAVSPIKYKKMP</sequence>
<dbReference type="EMBL" id="LR031878">
    <property type="protein sequence ID" value="VDD49757.1"/>
    <property type="molecule type" value="Genomic_DNA"/>
</dbReference>
<dbReference type="AlphaFoldDB" id="A0A3P6EXD1"/>
<gene>
    <name evidence="1" type="ORF">BOLC1T02146H</name>
</gene>
<name>A0A3P6EXD1_BRAOL</name>
<accession>A0A3P6EXD1</accession>
<proteinExistence type="predicted"/>
<organism evidence="1">
    <name type="scientific">Brassica oleracea</name>
    <name type="common">Wild cabbage</name>
    <dbReference type="NCBI Taxonomy" id="3712"/>
    <lineage>
        <taxon>Eukaryota</taxon>
        <taxon>Viridiplantae</taxon>
        <taxon>Streptophyta</taxon>
        <taxon>Embryophyta</taxon>
        <taxon>Tracheophyta</taxon>
        <taxon>Spermatophyta</taxon>
        <taxon>Magnoliopsida</taxon>
        <taxon>eudicotyledons</taxon>
        <taxon>Gunneridae</taxon>
        <taxon>Pentapetalae</taxon>
        <taxon>rosids</taxon>
        <taxon>malvids</taxon>
        <taxon>Brassicales</taxon>
        <taxon>Brassicaceae</taxon>
        <taxon>Brassiceae</taxon>
        <taxon>Brassica</taxon>
    </lineage>
</organism>
<evidence type="ECO:0000313" key="1">
    <source>
        <dbReference type="EMBL" id="VDD49757.1"/>
    </source>
</evidence>
<reference evidence="1" key="1">
    <citation type="submission" date="2018-11" db="EMBL/GenBank/DDBJ databases">
        <authorList>
            <consortium name="Genoscope - CEA"/>
            <person name="William W."/>
        </authorList>
    </citation>
    <scope>NUCLEOTIDE SEQUENCE</scope>
</reference>
<protein>
    <submittedName>
        <fullName evidence="1">Uncharacterized protein</fullName>
    </submittedName>
</protein>